<evidence type="ECO:0000313" key="3">
    <source>
        <dbReference type="Proteomes" id="UP001237292"/>
    </source>
</evidence>
<name>A0ABY9NDE6_9PSED</name>
<sequence>MPHLALLITALIQRSSSLPAGRFWTLAIMTFIYMLERLFILWRMT</sequence>
<dbReference type="RefSeq" id="WP_282877368.1">
    <property type="nucleotide sequence ID" value="NZ_CP133164.1"/>
</dbReference>
<dbReference type="Proteomes" id="UP001237292">
    <property type="component" value="Chromosome"/>
</dbReference>
<gene>
    <name evidence="2" type="ORF">QL104_23290</name>
</gene>
<reference evidence="2 3" key="1">
    <citation type="journal article" date="2023" name="Access Microbiol">
        <title>The genome of a steinernematid-associated Pseudomonas piscis bacterium encodes the biosynthesis of insect toxins.</title>
        <authorList>
            <person name="Awori R.M."/>
            <person name="Hendre P."/>
            <person name="Amugune N.O."/>
        </authorList>
    </citation>
    <scope>NUCLEOTIDE SEQUENCE [LARGE SCALE GENOMIC DNA]</scope>
    <source>
        <strain evidence="2 3">75</strain>
    </source>
</reference>
<dbReference type="EMBL" id="CP133164">
    <property type="protein sequence ID" value="WMN16252.1"/>
    <property type="molecule type" value="Genomic_DNA"/>
</dbReference>
<keyword evidence="1" id="KW-1133">Transmembrane helix</keyword>
<accession>A0ABY9NDE6</accession>
<keyword evidence="1" id="KW-0472">Membrane</keyword>
<keyword evidence="3" id="KW-1185">Reference proteome</keyword>
<protein>
    <submittedName>
        <fullName evidence="2">Uncharacterized protein</fullName>
    </submittedName>
</protein>
<feature type="transmembrane region" description="Helical" evidence="1">
    <location>
        <begin position="27"/>
        <end position="44"/>
    </location>
</feature>
<evidence type="ECO:0000313" key="2">
    <source>
        <dbReference type="EMBL" id="WMN16252.1"/>
    </source>
</evidence>
<evidence type="ECO:0000256" key="1">
    <source>
        <dbReference type="SAM" id="Phobius"/>
    </source>
</evidence>
<proteinExistence type="predicted"/>
<keyword evidence="1" id="KW-0812">Transmembrane</keyword>
<organism evidence="2 3">
    <name type="scientific">Pseudomonas piscis</name>
    <dbReference type="NCBI Taxonomy" id="2614538"/>
    <lineage>
        <taxon>Bacteria</taxon>
        <taxon>Pseudomonadati</taxon>
        <taxon>Pseudomonadota</taxon>
        <taxon>Gammaproteobacteria</taxon>
        <taxon>Pseudomonadales</taxon>
        <taxon>Pseudomonadaceae</taxon>
        <taxon>Pseudomonas</taxon>
    </lineage>
</organism>